<sequence length="77" mass="8518">MNGCRPPQPTTRFGLMSTDRGLIIEATIGLRPAEGEAWDQQLKLVRASGASYDTRTRIWRLRTADLDTALSRLGCLA</sequence>
<name>A0ABN3NUP6_9ACTN</name>
<gene>
    <name evidence="1" type="ORF">GCM10010201_32680</name>
</gene>
<evidence type="ECO:0000313" key="1">
    <source>
        <dbReference type="EMBL" id="GAA2530648.1"/>
    </source>
</evidence>
<keyword evidence="2" id="KW-1185">Reference proteome</keyword>
<protein>
    <submittedName>
        <fullName evidence="1">Uncharacterized protein</fullName>
    </submittedName>
</protein>
<organism evidence="1 2">
    <name type="scientific">Pilimelia columellifera subsp. columellifera</name>
    <dbReference type="NCBI Taxonomy" id="706583"/>
    <lineage>
        <taxon>Bacteria</taxon>
        <taxon>Bacillati</taxon>
        <taxon>Actinomycetota</taxon>
        <taxon>Actinomycetes</taxon>
        <taxon>Micromonosporales</taxon>
        <taxon>Micromonosporaceae</taxon>
        <taxon>Pilimelia</taxon>
    </lineage>
</organism>
<evidence type="ECO:0000313" key="2">
    <source>
        <dbReference type="Proteomes" id="UP001499978"/>
    </source>
</evidence>
<reference evidence="1 2" key="1">
    <citation type="journal article" date="2019" name="Int. J. Syst. Evol. Microbiol.">
        <title>The Global Catalogue of Microorganisms (GCM) 10K type strain sequencing project: providing services to taxonomists for standard genome sequencing and annotation.</title>
        <authorList>
            <consortium name="The Broad Institute Genomics Platform"/>
            <consortium name="The Broad Institute Genome Sequencing Center for Infectious Disease"/>
            <person name="Wu L."/>
            <person name="Ma J."/>
        </authorList>
    </citation>
    <scope>NUCLEOTIDE SEQUENCE [LARGE SCALE GENOMIC DNA]</scope>
    <source>
        <strain evidence="1 2">JCM 3367</strain>
    </source>
</reference>
<comment type="caution">
    <text evidence="1">The sequence shown here is derived from an EMBL/GenBank/DDBJ whole genome shotgun (WGS) entry which is preliminary data.</text>
</comment>
<dbReference type="Proteomes" id="UP001499978">
    <property type="component" value="Unassembled WGS sequence"/>
</dbReference>
<proteinExistence type="predicted"/>
<dbReference type="EMBL" id="BAAARY010000021">
    <property type="protein sequence ID" value="GAA2530648.1"/>
    <property type="molecule type" value="Genomic_DNA"/>
</dbReference>
<accession>A0ABN3NUP6</accession>